<comment type="caution">
    <text evidence="1">The sequence shown here is derived from an EMBL/GenBank/DDBJ whole genome shotgun (WGS) entry which is preliminary data.</text>
</comment>
<dbReference type="OrthoDB" id="3351993at2759"/>
<keyword evidence="2" id="KW-1185">Reference proteome</keyword>
<gene>
    <name evidence="1" type="ORF">CVT25_008300</name>
</gene>
<dbReference type="Proteomes" id="UP000283269">
    <property type="component" value="Unassembled WGS sequence"/>
</dbReference>
<dbReference type="STRING" id="93625.A0A409XJI5"/>
<evidence type="ECO:0000313" key="1">
    <source>
        <dbReference type="EMBL" id="PPQ90933.1"/>
    </source>
</evidence>
<name>A0A409XJI5_PSICY</name>
<organism evidence="1 2">
    <name type="scientific">Psilocybe cyanescens</name>
    <dbReference type="NCBI Taxonomy" id="93625"/>
    <lineage>
        <taxon>Eukaryota</taxon>
        <taxon>Fungi</taxon>
        <taxon>Dikarya</taxon>
        <taxon>Basidiomycota</taxon>
        <taxon>Agaricomycotina</taxon>
        <taxon>Agaricomycetes</taxon>
        <taxon>Agaricomycetidae</taxon>
        <taxon>Agaricales</taxon>
        <taxon>Agaricineae</taxon>
        <taxon>Strophariaceae</taxon>
        <taxon>Psilocybe</taxon>
    </lineage>
</organism>
<dbReference type="EMBL" id="NHYD01001506">
    <property type="protein sequence ID" value="PPQ90933.1"/>
    <property type="molecule type" value="Genomic_DNA"/>
</dbReference>
<reference evidence="1 2" key="1">
    <citation type="journal article" date="2018" name="Evol. Lett.">
        <title>Horizontal gene cluster transfer increased hallucinogenic mushroom diversity.</title>
        <authorList>
            <person name="Reynolds H.T."/>
            <person name="Vijayakumar V."/>
            <person name="Gluck-Thaler E."/>
            <person name="Korotkin H.B."/>
            <person name="Matheny P.B."/>
            <person name="Slot J.C."/>
        </authorList>
    </citation>
    <scope>NUCLEOTIDE SEQUENCE [LARGE SCALE GENOMIC DNA]</scope>
    <source>
        <strain evidence="1 2">2631</strain>
    </source>
</reference>
<protein>
    <submittedName>
        <fullName evidence="1">Uncharacterized protein</fullName>
    </submittedName>
</protein>
<dbReference type="AlphaFoldDB" id="A0A409XJI5"/>
<evidence type="ECO:0000313" key="2">
    <source>
        <dbReference type="Proteomes" id="UP000283269"/>
    </source>
</evidence>
<dbReference type="InParanoid" id="A0A409XJI5"/>
<sequence length="120" mass="13523">MPSACNNIGIIPNTDISGIGVRVAIYARAILTLVQPILASMDGHIGKKELISHYPRLSVYHAVIVLQLSWINNTSALIFFQFAIIAQIILNVEIEFHYEPKWVGKADKKWTKHQIHAFKC</sequence>
<proteinExistence type="predicted"/>
<accession>A0A409XJI5</accession>